<proteinExistence type="predicted"/>
<dbReference type="Pfam" id="PF00639">
    <property type="entry name" value="Rotamase"/>
    <property type="match status" value="1"/>
</dbReference>
<evidence type="ECO:0000256" key="4">
    <source>
        <dbReference type="ARBA" id="ARBA00023110"/>
    </source>
</evidence>
<reference evidence="8" key="1">
    <citation type="submission" date="2022-12" db="EMBL/GenBank/DDBJ databases">
        <title>Polyphasic identification of a Novel Hot-Spring Cyanobacterium Ocullathermofonsia sinensis gen nov. sp. nov. and Genomic Insights on its Adaptations to the Thermal Habitat.</title>
        <authorList>
            <person name="Daroch M."/>
            <person name="Tang J."/>
            <person name="Jiang Y."/>
        </authorList>
    </citation>
    <scope>NUCLEOTIDE SEQUENCE</scope>
    <source>
        <strain evidence="8">PKUAC-SCTA174</strain>
    </source>
</reference>
<name>A0A9E8Z8Q7_9CYAN</name>
<dbReference type="AlphaFoldDB" id="A0A9E8Z8Q7"/>
<dbReference type="SUPFAM" id="SSF54534">
    <property type="entry name" value="FKBP-like"/>
    <property type="match status" value="1"/>
</dbReference>
<dbReference type="InterPro" id="IPR046357">
    <property type="entry name" value="PPIase_dom_sf"/>
</dbReference>
<gene>
    <name evidence="8" type="ORF">OXH18_15370</name>
</gene>
<evidence type="ECO:0000256" key="1">
    <source>
        <dbReference type="ARBA" id="ARBA00000971"/>
    </source>
</evidence>
<feature type="domain" description="PpiC" evidence="7">
    <location>
        <begin position="114"/>
        <end position="206"/>
    </location>
</feature>
<dbReference type="RefSeq" id="WP_268607981.1">
    <property type="nucleotide sequence ID" value="NZ_CP113797.1"/>
</dbReference>
<evidence type="ECO:0000259" key="7">
    <source>
        <dbReference type="PROSITE" id="PS50198"/>
    </source>
</evidence>
<dbReference type="InterPro" id="IPR000297">
    <property type="entry name" value="PPIase_PpiC"/>
</dbReference>
<dbReference type="SUPFAM" id="SSF109998">
    <property type="entry name" value="Triger factor/SurA peptide-binding domain-like"/>
    <property type="match status" value="1"/>
</dbReference>
<evidence type="ECO:0000256" key="2">
    <source>
        <dbReference type="ARBA" id="ARBA00013194"/>
    </source>
</evidence>
<keyword evidence="5 6" id="KW-0413">Isomerase</keyword>
<dbReference type="InterPro" id="IPR050245">
    <property type="entry name" value="PrsA_foldase"/>
</dbReference>
<dbReference type="PANTHER" id="PTHR47245">
    <property type="entry name" value="PEPTIDYLPROLYL ISOMERASE"/>
    <property type="match status" value="1"/>
</dbReference>
<dbReference type="EMBL" id="CP113797">
    <property type="protein sequence ID" value="WAL58558.1"/>
    <property type="molecule type" value="Genomic_DNA"/>
</dbReference>
<dbReference type="PANTHER" id="PTHR47245:SF1">
    <property type="entry name" value="FOLDASE PROTEIN PRSA"/>
    <property type="match status" value="1"/>
</dbReference>
<dbReference type="PROSITE" id="PS50198">
    <property type="entry name" value="PPIC_PPIASE_2"/>
    <property type="match status" value="1"/>
</dbReference>
<dbReference type="EC" id="5.2.1.8" evidence="2"/>
<dbReference type="InterPro" id="IPR027304">
    <property type="entry name" value="Trigger_fact/SurA_dom_sf"/>
</dbReference>
<keyword evidence="9" id="KW-1185">Reference proteome</keyword>
<keyword evidence="3" id="KW-0732">Signal</keyword>
<keyword evidence="4 6" id="KW-0697">Rotamase</keyword>
<dbReference type="KEGG" id="tsin:OXH18_15370"/>
<evidence type="ECO:0000313" key="8">
    <source>
        <dbReference type="EMBL" id="WAL58558.1"/>
    </source>
</evidence>
<sequence>MTVVLQIGDRAITAEELLPLMAGYQMMPRFIQEILIDQAIASIECTPDEAAESTQQFYAQNQIAEAGARQAWLERHGMTEAQLQSLATRELRIEKFKQETWGPKLESYFLSRKDQLDKVIYSLIRTRDVGIAQELYFRILEGEQSFAELARSYSQGPEAQTDGLIGPVELSVPHPTLAQLLSLSQPGQLCPPTRVGEWLVLVRLEKFIPAQLDESMRRRLLDECFNNWLKDQFDKFAPFKLTESTAATAP</sequence>
<evidence type="ECO:0000256" key="3">
    <source>
        <dbReference type="ARBA" id="ARBA00022729"/>
    </source>
</evidence>
<dbReference type="Gene3D" id="3.10.50.40">
    <property type="match status" value="1"/>
</dbReference>
<protein>
    <recommendedName>
        <fullName evidence="2">peptidylprolyl isomerase</fullName>
        <ecNumber evidence="2">5.2.1.8</ecNumber>
    </recommendedName>
</protein>
<organism evidence="8 9">
    <name type="scientific">Thermocoleostomius sinensis A174</name>
    <dbReference type="NCBI Taxonomy" id="2016057"/>
    <lineage>
        <taxon>Bacteria</taxon>
        <taxon>Bacillati</taxon>
        <taxon>Cyanobacteriota</taxon>
        <taxon>Cyanophyceae</taxon>
        <taxon>Oculatellales</taxon>
        <taxon>Oculatellaceae</taxon>
        <taxon>Thermocoleostomius</taxon>
    </lineage>
</organism>
<evidence type="ECO:0000256" key="6">
    <source>
        <dbReference type="PROSITE-ProRule" id="PRU00278"/>
    </source>
</evidence>
<accession>A0A9E8Z8Q7</accession>
<comment type="catalytic activity">
    <reaction evidence="1">
        <text>[protein]-peptidylproline (omega=180) = [protein]-peptidylproline (omega=0)</text>
        <dbReference type="Rhea" id="RHEA:16237"/>
        <dbReference type="Rhea" id="RHEA-COMP:10747"/>
        <dbReference type="Rhea" id="RHEA-COMP:10748"/>
        <dbReference type="ChEBI" id="CHEBI:83833"/>
        <dbReference type="ChEBI" id="CHEBI:83834"/>
        <dbReference type="EC" id="5.2.1.8"/>
    </reaction>
</comment>
<evidence type="ECO:0000256" key="5">
    <source>
        <dbReference type="ARBA" id="ARBA00023235"/>
    </source>
</evidence>
<dbReference type="Proteomes" id="UP001163152">
    <property type="component" value="Chromosome"/>
</dbReference>
<evidence type="ECO:0000313" key="9">
    <source>
        <dbReference type="Proteomes" id="UP001163152"/>
    </source>
</evidence>
<dbReference type="GO" id="GO:0003755">
    <property type="term" value="F:peptidyl-prolyl cis-trans isomerase activity"/>
    <property type="evidence" value="ECO:0007669"/>
    <property type="project" value="UniProtKB-KW"/>
</dbReference>